<organism evidence="11">
    <name type="scientific">Trypanosoma vivax (strain Y486)</name>
    <dbReference type="NCBI Taxonomy" id="1055687"/>
    <lineage>
        <taxon>Eukaryota</taxon>
        <taxon>Discoba</taxon>
        <taxon>Euglenozoa</taxon>
        <taxon>Kinetoplastea</taxon>
        <taxon>Metakinetoplastina</taxon>
        <taxon>Trypanosomatida</taxon>
        <taxon>Trypanosomatidae</taxon>
        <taxon>Trypanosoma</taxon>
        <taxon>Duttonella</taxon>
    </lineage>
</organism>
<evidence type="ECO:0000256" key="1">
    <source>
        <dbReference type="ARBA" id="ARBA00004477"/>
    </source>
</evidence>
<evidence type="ECO:0000256" key="6">
    <source>
        <dbReference type="ARBA" id="ARBA00022777"/>
    </source>
</evidence>
<feature type="transmembrane region" description="Helical" evidence="10">
    <location>
        <begin position="76"/>
        <end position="96"/>
    </location>
</feature>
<feature type="transmembrane region" description="Helical" evidence="10">
    <location>
        <begin position="243"/>
        <end position="265"/>
    </location>
</feature>
<feature type="transmembrane region" description="Helical" evidence="10">
    <location>
        <begin position="530"/>
        <end position="548"/>
    </location>
</feature>
<feature type="transmembrane region" description="Helical" evidence="10">
    <location>
        <begin position="108"/>
        <end position="127"/>
    </location>
</feature>
<evidence type="ECO:0000256" key="5">
    <source>
        <dbReference type="ARBA" id="ARBA00022692"/>
    </source>
</evidence>
<keyword evidence="4" id="KW-0808">Transferase</keyword>
<dbReference type="GO" id="GO:0004168">
    <property type="term" value="F:dolichol kinase activity"/>
    <property type="evidence" value="ECO:0007669"/>
    <property type="project" value="UniProtKB-EC"/>
</dbReference>
<keyword evidence="7" id="KW-0256">Endoplasmic reticulum</keyword>
<feature type="transmembrane region" description="Helical" evidence="10">
    <location>
        <begin position="41"/>
        <end position="64"/>
    </location>
</feature>
<keyword evidence="6" id="KW-0418">Kinase</keyword>
<accession>G0U3E4</accession>
<evidence type="ECO:0000256" key="9">
    <source>
        <dbReference type="ARBA" id="ARBA00023136"/>
    </source>
</evidence>
<evidence type="ECO:0000256" key="4">
    <source>
        <dbReference type="ARBA" id="ARBA00022679"/>
    </source>
</evidence>
<evidence type="ECO:0000256" key="10">
    <source>
        <dbReference type="SAM" id="Phobius"/>
    </source>
</evidence>
<feature type="transmembrane region" description="Helical" evidence="10">
    <location>
        <begin position="384"/>
        <end position="404"/>
    </location>
</feature>
<gene>
    <name evidence="11" type="ORF">TVY486_0906220</name>
</gene>
<comment type="subcellular location">
    <subcellularLocation>
        <location evidence="1">Endoplasmic reticulum membrane</location>
        <topology evidence="1">Multi-pass membrane protein</topology>
    </subcellularLocation>
</comment>
<keyword evidence="5 10" id="KW-0812">Transmembrane</keyword>
<evidence type="ECO:0000256" key="3">
    <source>
        <dbReference type="ARBA" id="ARBA00012132"/>
    </source>
</evidence>
<dbReference type="GO" id="GO:0043048">
    <property type="term" value="P:dolichyl monophosphate biosynthetic process"/>
    <property type="evidence" value="ECO:0007669"/>
    <property type="project" value="TreeGrafter"/>
</dbReference>
<reference evidence="11" key="1">
    <citation type="journal article" date="2012" name="Proc. Natl. Acad. Sci. U.S.A.">
        <title>Antigenic diversity is generated by distinct evolutionary mechanisms in African trypanosome species.</title>
        <authorList>
            <person name="Jackson A.P."/>
            <person name="Berry A."/>
            <person name="Aslett M."/>
            <person name="Allison H.C."/>
            <person name="Burton P."/>
            <person name="Vavrova-Anderson J."/>
            <person name="Brown R."/>
            <person name="Browne H."/>
            <person name="Corton N."/>
            <person name="Hauser H."/>
            <person name="Gamble J."/>
            <person name="Gilderthorp R."/>
            <person name="Marcello L."/>
            <person name="McQuillan J."/>
            <person name="Otto T.D."/>
            <person name="Quail M.A."/>
            <person name="Sanders M.J."/>
            <person name="van Tonder A."/>
            <person name="Ginger M.L."/>
            <person name="Field M.C."/>
            <person name="Barry J.D."/>
            <person name="Hertz-Fowler C."/>
            <person name="Berriman M."/>
        </authorList>
    </citation>
    <scope>NUCLEOTIDE SEQUENCE</scope>
    <source>
        <strain evidence="11">Y486</strain>
    </source>
</reference>
<evidence type="ECO:0000256" key="2">
    <source>
        <dbReference type="ARBA" id="ARBA00010794"/>
    </source>
</evidence>
<keyword evidence="8 10" id="KW-1133">Transmembrane helix</keyword>
<dbReference type="InterPro" id="IPR032974">
    <property type="entry name" value="Polypren_kinase"/>
</dbReference>
<dbReference type="PANTHER" id="PTHR13205">
    <property type="entry name" value="TRANSMEMBRANE PROTEIN 15-RELATED"/>
    <property type="match status" value="1"/>
</dbReference>
<name>G0U3E4_TRYVY</name>
<protein>
    <recommendedName>
        <fullName evidence="3">dolichol kinase</fullName>
        <ecNumber evidence="3">2.7.1.108</ecNumber>
    </recommendedName>
</protein>
<evidence type="ECO:0000313" key="11">
    <source>
        <dbReference type="EMBL" id="CCC50801.1"/>
    </source>
</evidence>
<evidence type="ECO:0000256" key="7">
    <source>
        <dbReference type="ARBA" id="ARBA00022824"/>
    </source>
</evidence>
<dbReference type="VEuPathDB" id="TriTrypDB:TvY486_0906220"/>
<sequence length="555" mass="61329">MIYSNFHPEVSYSSTLLTLWAVALAIMSCSAGNTIQGVTVLLLISVALSVPHGESRILFPLLFLSERLLGDVMSRNIPWLDFYASTVLSLLTLVTSHILNSTAANFQISLRVVVEMLVLLITVFLIFMDSAISVGAAIFVTTGFFFFLGLRALLGESEAVLVASIAGLHAGGEAVHRTDHSSLHVQQGSPEQGSSFSLAKAHIVSRFGILCAIWLTIALYYASRFCFVVRFDNSKSCGRIIHVQRITCTFWLLFVATFAAGYMIASDEIKEDIFVWLWNYIFSSNFRVITLICWLTLLPLTVLCVDLYTKWLSSIVRRKLFHFIAVMAFSPAALNDPEFLSFALSVATALTTIVELARYYKVSGSTTLNSFLVQHIDGRDRIDGVVRTHIYLMYGLGLSMILYYRHEHQESKTQPSKTPLVNVAINIIPGIIGLGVADSCAAIVGSSFLLSYRRTLGRYLSNRLYTERANASITHKTTTGTLAGLIFGALFWLLVLLVSDVPDRQNTLPSFFLIPICSLTECFMDGVDNLQLPLVVYGAINSVFALLLRDAGQTK</sequence>
<feature type="transmembrane region" description="Helical" evidence="10">
    <location>
        <begin position="203"/>
        <end position="222"/>
    </location>
</feature>
<feature type="transmembrane region" description="Helical" evidence="10">
    <location>
        <begin position="473"/>
        <end position="498"/>
    </location>
</feature>
<keyword evidence="9 10" id="KW-0472">Membrane</keyword>
<dbReference type="PANTHER" id="PTHR13205:SF15">
    <property type="entry name" value="DOLICHOL KINASE"/>
    <property type="match status" value="1"/>
</dbReference>
<dbReference type="AlphaFoldDB" id="G0U3E4"/>
<evidence type="ECO:0000256" key="8">
    <source>
        <dbReference type="ARBA" id="ARBA00022989"/>
    </source>
</evidence>
<dbReference type="GO" id="GO:0005789">
    <property type="term" value="C:endoplasmic reticulum membrane"/>
    <property type="evidence" value="ECO:0007669"/>
    <property type="project" value="UniProtKB-SubCell"/>
</dbReference>
<feature type="transmembrane region" description="Helical" evidence="10">
    <location>
        <begin position="134"/>
        <end position="154"/>
    </location>
</feature>
<feature type="transmembrane region" description="Helical" evidence="10">
    <location>
        <begin position="285"/>
        <end position="308"/>
    </location>
</feature>
<dbReference type="EC" id="2.7.1.108" evidence="3"/>
<feature type="transmembrane region" description="Helical" evidence="10">
    <location>
        <begin position="424"/>
        <end position="452"/>
    </location>
</feature>
<dbReference type="EMBL" id="HE573025">
    <property type="protein sequence ID" value="CCC50801.1"/>
    <property type="molecule type" value="Genomic_DNA"/>
</dbReference>
<proteinExistence type="inferred from homology"/>
<comment type="similarity">
    <text evidence="2">Belongs to the polyprenol kinase family.</text>
</comment>